<gene>
    <name evidence="11" type="ORF">N0V93_006568</name>
</gene>
<evidence type="ECO:0000256" key="5">
    <source>
        <dbReference type="ARBA" id="ARBA00023002"/>
    </source>
</evidence>
<keyword evidence="7 9" id="KW-0503">Monooxygenase</keyword>
<evidence type="ECO:0000256" key="3">
    <source>
        <dbReference type="ARBA" id="ARBA00022617"/>
    </source>
</evidence>
<dbReference type="InterPro" id="IPR002401">
    <property type="entry name" value="Cyt_P450_E_grp-I"/>
</dbReference>
<evidence type="ECO:0000313" key="12">
    <source>
        <dbReference type="Proteomes" id="UP001140453"/>
    </source>
</evidence>
<dbReference type="CDD" id="cd11058">
    <property type="entry name" value="CYP60B-like"/>
    <property type="match status" value="1"/>
</dbReference>
<dbReference type="Proteomes" id="UP001140453">
    <property type="component" value="Unassembled WGS sequence"/>
</dbReference>
<evidence type="ECO:0000256" key="2">
    <source>
        <dbReference type="ARBA" id="ARBA00010617"/>
    </source>
</evidence>
<keyword evidence="5 9" id="KW-0560">Oxidoreductase</keyword>
<feature type="binding site" description="axial binding residue" evidence="8">
    <location>
        <position position="449"/>
    </location>
    <ligand>
        <name>heme</name>
        <dbReference type="ChEBI" id="CHEBI:30413"/>
    </ligand>
    <ligandPart>
        <name>Fe</name>
        <dbReference type="ChEBI" id="CHEBI:18248"/>
    </ligandPart>
</feature>
<keyword evidence="10" id="KW-0472">Membrane</keyword>
<dbReference type="InterPro" id="IPR036396">
    <property type="entry name" value="Cyt_P450_sf"/>
</dbReference>
<feature type="transmembrane region" description="Helical" evidence="10">
    <location>
        <begin position="20"/>
        <end position="42"/>
    </location>
</feature>
<dbReference type="PRINTS" id="PR00385">
    <property type="entry name" value="P450"/>
</dbReference>
<dbReference type="InterPro" id="IPR001128">
    <property type="entry name" value="Cyt_P450"/>
</dbReference>
<dbReference type="PROSITE" id="PS00086">
    <property type="entry name" value="CYTOCHROME_P450"/>
    <property type="match status" value="1"/>
</dbReference>
<dbReference type="GO" id="GO:0009403">
    <property type="term" value="P:toxin biosynthetic process"/>
    <property type="evidence" value="ECO:0007669"/>
    <property type="project" value="UniProtKB-ARBA"/>
</dbReference>
<dbReference type="PRINTS" id="PR00463">
    <property type="entry name" value="EP450I"/>
</dbReference>
<dbReference type="Pfam" id="PF00067">
    <property type="entry name" value="p450"/>
    <property type="match status" value="1"/>
</dbReference>
<dbReference type="GO" id="GO:0005506">
    <property type="term" value="F:iron ion binding"/>
    <property type="evidence" value="ECO:0007669"/>
    <property type="project" value="InterPro"/>
</dbReference>
<dbReference type="OrthoDB" id="1470350at2759"/>
<sequence length="506" mass="58090">MAVLVTASPGLGDFLLRPSIMLLVTLVAFIGYYIAGLLYNIYLHPLRSFPGPWFIRGSRIPYSISQLSGRTPFNVLKWHKKYGSVVRIGPNELVFSDPRAWRDIMGHRSSGEPEFEKPHKIFRVLGQPTTIMNAPREEHGRLRRQLAHGFSDRSLREQQPIIKRYIDMMVQRLHESCEAGSKSTDMVKWYNYTTFDVIGDLAFGESFGCLESGQYHPWISMIFQNIKAGTWLQTAMFFPWIKILMLAITPKDMMKKRQEHNRLTEEKLLKRMNYGFERPDFIEGLLGKKDELGLSMPQLKATSSSLITAGSETTATLLSGVTYLLGVHPDALAKLTKEVRTAFRTEDEIDYLSVSNLSYMLACLDEALRLYPPAPLGIPRQTPKGGGNVAGYYVPEDTLVSVFHYAAYHDEKFWALADEFHPERWLGDPKFANDQHDIFQPFHIGPRNCLGKNLAYIEMRLILARVLWNFDMKLADESKNWIADQKIFLLWEKPPLNVYLTPRFQD</sequence>
<dbReference type="InterPro" id="IPR017972">
    <property type="entry name" value="Cyt_P450_CS"/>
</dbReference>
<evidence type="ECO:0000256" key="6">
    <source>
        <dbReference type="ARBA" id="ARBA00023004"/>
    </source>
</evidence>
<dbReference type="FunFam" id="1.10.630.10:FF:000047">
    <property type="entry name" value="Cytochrome P450 monooxygenase"/>
    <property type="match status" value="1"/>
</dbReference>
<dbReference type="GO" id="GO:0016705">
    <property type="term" value="F:oxidoreductase activity, acting on paired donors, with incorporation or reduction of molecular oxygen"/>
    <property type="evidence" value="ECO:0007669"/>
    <property type="project" value="InterPro"/>
</dbReference>
<dbReference type="GO" id="GO:0004497">
    <property type="term" value="F:monooxygenase activity"/>
    <property type="evidence" value="ECO:0007669"/>
    <property type="project" value="UniProtKB-KW"/>
</dbReference>
<comment type="cofactor">
    <cofactor evidence="1 8">
        <name>heme</name>
        <dbReference type="ChEBI" id="CHEBI:30413"/>
    </cofactor>
</comment>
<keyword evidence="3 8" id="KW-0349">Heme</keyword>
<comment type="similarity">
    <text evidence="2 9">Belongs to the cytochrome P450 family.</text>
</comment>
<dbReference type="PANTHER" id="PTHR24305">
    <property type="entry name" value="CYTOCHROME P450"/>
    <property type="match status" value="1"/>
</dbReference>
<evidence type="ECO:0000256" key="1">
    <source>
        <dbReference type="ARBA" id="ARBA00001971"/>
    </source>
</evidence>
<comment type="caution">
    <text evidence="11">The sequence shown here is derived from an EMBL/GenBank/DDBJ whole genome shotgun (WGS) entry which is preliminary data.</text>
</comment>
<evidence type="ECO:0000256" key="4">
    <source>
        <dbReference type="ARBA" id="ARBA00022723"/>
    </source>
</evidence>
<dbReference type="PANTHER" id="PTHR24305:SF230">
    <property type="entry name" value="P450, PUTATIVE (EUROFUNG)-RELATED"/>
    <property type="match status" value="1"/>
</dbReference>
<keyword evidence="10" id="KW-1133">Transmembrane helix</keyword>
<evidence type="ECO:0000313" key="11">
    <source>
        <dbReference type="EMBL" id="KAJ4389106.1"/>
    </source>
</evidence>
<keyword evidence="12" id="KW-1185">Reference proteome</keyword>
<dbReference type="AlphaFoldDB" id="A0A9W9CVQ5"/>
<keyword evidence="10" id="KW-0812">Transmembrane</keyword>
<evidence type="ECO:0000256" key="9">
    <source>
        <dbReference type="RuleBase" id="RU000461"/>
    </source>
</evidence>
<dbReference type="Gene3D" id="1.10.630.10">
    <property type="entry name" value="Cytochrome P450"/>
    <property type="match status" value="1"/>
</dbReference>
<dbReference type="EMBL" id="JAPEVB010000004">
    <property type="protein sequence ID" value="KAJ4389106.1"/>
    <property type="molecule type" value="Genomic_DNA"/>
</dbReference>
<protein>
    <recommendedName>
        <fullName evidence="13">Cytochrome P450 monooxygenase</fullName>
    </recommendedName>
</protein>
<keyword evidence="4 8" id="KW-0479">Metal-binding</keyword>
<feature type="transmembrane region" description="Helical" evidence="10">
    <location>
        <begin position="228"/>
        <end position="248"/>
    </location>
</feature>
<accession>A0A9W9CVQ5</accession>
<proteinExistence type="inferred from homology"/>
<dbReference type="GO" id="GO:0020037">
    <property type="term" value="F:heme binding"/>
    <property type="evidence" value="ECO:0007669"/>
    <property type="project" value="InterPro"/>
</dbReference>
<dbReference type="InterPro" id="IPR050121">
    <property type="entry name" value="Cytochrome_P450_monoxygenase"/>
</dbReference>
<name>A0A9W9CVQ5_9PEZI</name>
<organism evidence="11 12">
    <name type="scientific">Gnomoniopsis smithogilvyi</name>
    <dbReference type="NCBI Taxonomy" id="1191159"/>
    <lineage>
        <taxon>Eukaryota</taxon>
        <taxon>Fungi</taxon>
        <taxon>Dikarya</taxon>
        <taxon>Ascomycota</taxon>
        <taxon>Pezizomycotina</taxon>
        <taxon>Sordariomycetes</taxon>
        <taxon>Sordariomycetidae</taxon>
        <taxon>Diaporthales</taxon>
        <taxon>Gnomoniaceae</taxon>
        <taxon>Gnomoniopsis</taxon>
    </lineage>
</organism>
<keyword evidence="6 8" id="KW-0408">Iron</keyword>
<evidence type="ECO:0000256" key="10">
    <source>
        <dbReference type="SAM" id="Phobius"/>
    </source>
</evidence>
<evidence type="ECO:0008006" key="13">
    <source>
        <dbReference type="Google" id="ProtNLM"/>
    </source>
</evidence>
<evidence type="ECO:0000256" key="8">
    <source>
        <dbReference type="PIRSR" id="PIRSR602401-1"/>
    </source>
</evidence>
<reference evidence="11" key="1">
    <citation type="submission" date="2022-10" db="EMBL/GenBank/DDBJ databases">
        <title>Tapping the CABI collections for fungal endophytes: first genome assemblies for Collariella, Neodidymelliopsis, Ascochyta clinopodiicola, Didymella pomorum, Didymosphaeria variabile, Neocosmospora piperis and Neocucurbitaria cava.</title>
        <authorList>
            <person name="Hill R."/>
        </authorList>
    </citation>
    <scope>NUCLEOTIDE SEQUENCE</scope>
    <source>
        <strain evidence="11">IMI 355082</strain>
    </source>
</reference>
<dbReference type="SUPFAM" id="SSF48264">
    <property type="entry name" value="Cytochrome P450"/>
    <property type="match status" value="1"/>
</dbReference>
<evidence type="ECO:0000256" key="7">
    <source>
        <dbReference type="ARBA" id="ARBA00023033"/>
    </source>
</evidence>